<evidence type="ECO:0000256" key="4">
    <source>
        <dbReference type="SAM" id="SignalP"/>
    </source>
</evidence>
<dbReference type="CDD" id="cd00564">
    <property type="entry name" value="TMP_TenI"/>
    <property type="match status" value="1"/>
</dbReference>
<dbReference type="InterPro" id="IPR013785">
    <property type="entry name" value="Aldolase_TIM"/>
</dbReference>
<dbReference type="SUPFAM" id="SSF51391">
    <property type="entry name" value="Thiamin phosphate synthase"/>
    <property type="match status" value="1"/>
</dbReference>
<proteinExistence type="predicted"/>
<keyword evidence="4" id="KW-0732">Signal</keyword>
<evidence type="ECO:0000256" key="1">
    <source>
        <dbReference type="ARBA" id="ARBA00004948"/>
    </source>
</evidence>
<dbReference type="EMBL" id="HBFR01026529">
    <property type="protein sequence ID" value="CAD8891910.1"/>
    <property type="molecule type" value="Transcribed_RNA"/>
</dbReference>
<dbReference type="PANTHER" id="PTHR20857:SF15">
    <property type="entry name" value="THIAMINE-PHOSPHATE SYNTHASE"/>
    <property type="match status" value="1"/>
</dbReference>
<dbReference type="InterPro" id="IPR036206">
    <property type="entry name" value="ThiamineP_synth_sf"/>
</dbReference>
<sequence length="329" mass="33858">MPLSRSRKAFVGRLGLAFLALTPSSSGSEVAVPFPEKEILLESSLEISLEKSLEKSVGVEKESAPPTGNSSSASPSHVAFFKDKPDSHPSSHPSDPPSDPAPNATASSSSSSSSAPALGPLLPILSSSAQIASLAPLRHVTDLQLRLKNDPSPSAVRTELAAAADACAAHAVRLWVNDHWEAALDLRAASPAAAPFGVHLGQEDLCACAEQGGLARLREAGLALGASTHSYAELAVALGAGVSYVSLGPVHGTKSKEVGFAAQGMETVRKWRELMPEEVPLVVIGGIDGEERARECREAGAECVAVIGAVTKATDVQGAVDKLAAAMID</sequence>
<name>A0A7S1BP00_9STRA</name>
<evidence type="ECO:0000256" key="2">
    <source>
        <dbReference type="ARBA" id="ARBA00022977"/>
    </source>
</evidence>
<feature type="chain" id="PRO_5031075265" description="Thiamine phosphate synthase/TenI domain-containing protein" evidence="4">
    <location>
        <begin position="28"/>
        <end position="329"/>
    </location>
</feature>
<feature type="domain" description="Thiamine phosphate synthase/TenI" evidence="5">
    <location>
        <begin position="139"/>
        <end position="310"/>
    </location>
</feature>
<feature type="compositionally biased region" description="Polar residues" evidence="3">
    <location>
        <begin position="66"/>
        <end position="75"/>
    </location>
</feature>
<dbReference type="InterPro" id="IPR022998">
    <property type="entry name" value="ThiamineP_synth_TenI"/>
</dbReference>
<feature type="compositionally biased region" description="Basic and acidic residues" evidence="3">
    <location>
        <begin position="54"/>
        <end position="63"/>
    </location>
</feature>
<dbReference type="GO" id="GO:0005737">
    <property type="term" value="C:cytoplasm"/>
    <property type="evidence" value="ECO:0007669"/>
    <property type="project" value="TreeGrafter"/>
</dbReference>
<evidence type="ECO:0000313" key="6">
    <source>
        <dbReference type="EMBL" id="CAD8891910.1"/>
    </source>
</evidence>
<feature type="region of interest" description="Disordered" evidence="3">
    <location>
        <begin position="54"/>
        <end position="114"/>
    </location>
</feature>
<comment type="pathway">
    <text evidence="1">Cofactor biosynthesis; thiamine diphosphate biosynthesis.</text>
</comment>
<reference evidence="6" key="1">
    <citation type="submission" date="2021-01" db="EMBL/GenBank/DDBJ databases">
        <authorList>
            <person name="Corre E."/>
            <person name="Pelletier E."/>
            <person name="Niang G."/>
            <person name="Scheremetjew M."/>
            <person name="Finn R."/>
            <person name="Kale V."/>
            <person name="Holt S."/>
            <person name="Cochrane G."/>
            <person name="Meng A."/>
            <person name="Brown T."/>
            <person name="Cohen L."/>
        </authorList>
    </citation>
    <scope>NUCLEOTIDE SEQUENCE</scope>
    <source>
        <strain evidence="6">308</strain>
    </source>
</reference>
<feature type="signal peptide" evidence="4">
    <location>
        <begin position="1"/>
        <end position="27"/>
    </location>
</feature>
<dbReference type="AlphaFoldDB" id="A0A7S1BP00"/>
<dbReference type="GO" id="GO:0009228">
    <property type="term" value="P:thiamine biosynthetic process"/>
    <property type="evidence" value="ECO:0007669"/>
    <property type="project" value="UniProtKB-KW"/>
</dbReference>
<feature type="compositionally biased region" description="Basic and acidic residues" evidence="3">
    <location>
        <begin position="80"/>
        <end position="89"/>
    </location>
</feature>
<protein>
    <recommendedName>
        <fullName evidence="5">Thiamine phosphate synthase/TenI domain-containing protein</fullName>
    </recommendedName>
</protein>
<organism evidence="6">
    <name type="scientific">Corethron hystrix</name>
    <dbReference type="NCBI Taxonomy" id="216773"/>
    <lineage>
        <taxon>Eukaryota</taxon>
        <taxon>Sar</taxon>
        <taxon>Stramenopiles</taxon>
        <taxon>Ochrophyta</taxon>
        <taxon>Bacillariophyta</taxon>
        <taxon>Coscinodiscophyceae</taxon>
        <taxon>Corethrophycidae</taxon>
        <taxon>Corethrales</taxon>
        <taxon>Corethraceae</taxon>
        <taxon>Corethron</taxon>
    </lineage>
</organism>
<dbReference type="Pfam" id="PF02581">
    <property type="entry name" value="TMP-TENI"/>
    <property type="match status" value="1"/>
</dbReference>
<evidence type="ECO:0000256" key="3">
    <source>
        <dbReference type="SAM" id="MobiDB-lite"/>
    </source>
</evidence>
<feature type="compositionally biased region" description="Low complexity" evidence="3">
    <location>
        <begin position="101"/>
        <end position="114"/>
    </location>
</feature>
<keyword evidence="2" id="KW-0784">Thiamine biosynthesis</keyword>
<dbReference type="Gene3D" id="3.20.20.70">
    <property type="entry name" value="Aldolase class I"/>
    <property type="match status" value="1"/>
</dbReference>
<dbReference type="PANTHER" id="PTHR20857">
    <property type="entry name" value="THIAMINE-PHOSPHATE PYROPHOSPHORYLASE"/>
    <property type="match status" value="1"/>
</dbReference>
<evidence type="ECO:0000259" key="5">
    <source>
        <dbReference type="Pfam" id="PF02581"/>
    </source>
</evidence>
<gene>
    <name evidence="6" type="ORF">CHYS00102_LOCUS19116</name>
</gene>
<accession>A0A7S1BP00</accession>
<dbReference type="GO" id="GO:0004789">
    <property type="term" value="F:thiamine-phosphate diphosphorylase activity"/>
    <property type="evidence" value="ECO:0007669"/>
    <property type="project" value="TreeGrafter"/>
</dbReference>